<keyword evidence="7" id="KW-0325">Glycoprotein</keyword>
<dbReference type="InterPro" id="IPR017946">
    <property type="entry name" value="PLC-like_Pdiesterase_TIM-brl"/>
</dbReference>
<dbReference type="PANTHER" id="PTHR23344">
    <property type="entry name" value="GLYCEROPHOSPHORYL DIESTER PHOSPHODIESTERASE"/>
    <property type="match status" value="1"/>
</dbReference>
<evidence type="ECO:0000256" key="1">
    <source>
        <dbReference type="ARBA" id="ARBA00004141"/>
    </source>
</evidence>
<evidence type="ECO:0000259" key="9">
    <source>
        <dbReference type="PROSITE" id="PS51704"/>
    </source>
</evidence>
<evidence type="ECO:0000256" key="5">
    <source>
        <dbReference type="ARBA" id="ARBA00022989"/>
    </source>
</evidence>
<evidence type="ECO:0000256" key="4">
    <source>
        <dbReference type="ARBA" id="ARBA00022801"/>
    </source>
</evidence>
<feature type="transmembrane region" description="Helical" evidence="8">
    <location>
        <begin position="418"/>
        <end position="437"/>
    </location>
</feature>
<gene>
    <name evidence="10" type="primary">GDPD4</name>
    <name evidence="10" type="synonym">LOC109904825</name>
</gene>
<comment type="subcellular location">
    <subcellularLocation>
        <location evidence="1">Membrane</location>
        <topology evidence="1">Multi-pass membrane protein</topology>
    </subcellularLocation>
</comment>
<keyword evidence="11" id="KW-1185">Reference proteome</keyword>
<dbReference type="PROSITE" id="PS51704">
    <property type="entry name" value="GP_PDE"/>
    <property type="match status" value="1"/>
</dbReference>
<sequence length="439" mass="49496">YGCQWRRYQRVECGSVVLLVLTFLLSSLFLYFWSQAHNDYNDFDWWVTRMHDTQTHVYDTHTTHAHVHASMHAQTHTHHTRIYTHTHTHHTCTDCTTVYVCIAGLTLRLWDSGSPVHQVCLLGVYLGVFFSLYLVPLAMYSPCIREAGTLGPKPTLLGHRGAPMLAPENTLMSFESAVEAGVDGLETDITISADGVPFVMHDLTLQRTTNVEEVFPNRTHTPAALFTWSDVQQLNAGAWFLSWDPFGTVSSLSPEQRALAANQTVPSLAEVLGVANRTGRTVLFDLRQPPPGHPYRDNYLNITLDLIHTHINSSQVCVTMLERPVDPELQQTAGQTASIQELQDNHITSLNLHYSTMSLQHISKYRSVNISVNLYVVNQPWLYSLAWCSGASSVTTNNMLLRDIHTPLLLVTPEQYSVMWVLTDLVSAALIVCIFIFHW</sequence>
<dbReference type="Ensembl" id="ENSOKIT00005029382.1">
    <property type="protein sequence ID" value="ENSOKIP00005027738.1"/>
    <property type="gene ID" value="ENSOKIG00005012044.1"/>
</dbReference>
<evidence type="ECO:0000313" key="10">
    <source>
        <dbReference type="Ensembl" id="ENSOKIP00005027738.1"/>
    </source>
</evidence>
<keyword evidence="5 8" id="KW-1133">Transmembrane helix</keyword>
<keyword evidence="3 8" id="KW-0812">Transmembrane</keyword>
<evidence type="ECO:0000256" key="8">
    <source>
        <dbReference type="SAM" id="Phobius"/>
    </source>
</evidence>
<evidence type="ECO:0000313" key="11">
    <source>
        <dbReference type="Proteomes" id="UP000694557"/>
    </source>
</evidence>
<dbReference type="CDD" id="cd08574">
    <property type="entry name" value="GDPD_GDE_2_3_6"/>
    <property type="match status" value="1"/>
</dbReference>
<name>A0A8C7FGA7_ONCKI</name>
<comment type="similarity">
    <text evidence="2">Belongs to the glycerophosphoryl diester phosphodiesterase family.</text>
</comment>
<dbReference type="SUPFAM" id="SSF51695">
    <property type="entry name" value="PLC-like phosphodiesterases"/>
    <property type="match status" value="1"/>
</dbReference>
<dbReference type="GeneTree" id="ENSGT00940000156251"/>
<dbReference type="GO" id="GO:0006629">
    <property type="term" value="P:lipid metabolic process"/>
    <property type="evidence" value="ECO:0007669"/>
    <property type="project" value="InterPro"/>
</dbReference>
<organism evidence="10 11">
    <name type="scientific">Oncorhynchus kisutch</name>
    <name type="common">Coho salmon</name>
    <name type="synonym">Salmo kisutch</name>
    <dbReference type="NCBI Taxonomy" id="8019"/>
    <lineage>
        <taxon>Eukaryota</taxon>
        <taxon>Metazoa</taxon>
        <taxon>Chordata</taxon>
        <taxon>Craniata</taxon>
        <taxon>Vertebrata</taxon>
        <taxon>Euteleostomi</taxon>
        <taxon>Actinopterygii</taxon>
        <taxon>Neopterygii</taxon>
        <taxon>Teleostei</taxon>
        <taxon>Protacanthopterygii</taxon>
        <taxon>Salmoniformes</taxon>
        <taxon>Salmonidae</taxon>
        <taxon>Salmoninae</taxon>
        <taxon>Oncorhynchus</taxon>
    </lineage>
</organism>
<evidence type="ECO:0000256" key="7">
    <source>
        <dbReference type="ARBA" id="ARBA00023180"/>
    </source>
</evidence>
<evidence type="ECO:0000256" key="6">
    <source>
        <dbReference type="ARBA" id="ARBA00023136"/>
    </source>
</evidence>
<dbReference type="Gene3D" id="3.20.20.190">
    <property type="entry name" value="Phosphatidylinositol (PI) phosphodiesterase"/>
    <property type="match status" value="1"/>
</dbReference>
<accession>A0A8C7FGA7</accession>
<feature type="transmembrane region" description="Helical" evidence="8">
    <location>
        <begin position="12"/>
        <end position="33"/>
    </location>
</feature>
<evidence type="ECO:0000256" key="3">
    <source>
        <dbReference type="ARBA" id="ARBA00022692"/>
    </source>
</evidence>
<dbReference type="InterPro" id="IPR030395">
    <property type="entry name" value="GP_PDE_dom"/>
</dbReference>
<proteinExistence type="inferred from homology"/>
<protein>
    <submittedName>
        <fullName evidence="10">Glycerophosphodiester phosphodiesterase domain containing 4</fullName>
    </submittedName>
</protein>
<dbReference type="GO" id="GO:0016020">
    <property type="term" value="C:membrane"/>
    <property type="evidence" value="ECO:0007669"/>
    <property type="project" value="UniProtKB-SubCell"/>
</dbReference>
<feature type="domain" description="GP-PDE" evidence="9">
    <location>
        <begin position="154"/>
        <end position="406"/>
    </location>
</feature>
<dbReference type="Proteomes" id="UP000694557">
    <property type="component" value="Unassembled WGS sequence"/>
</dbReference>
<reference evidence="10" key="1">
    <citation type="submission" date="2025-08" db="UniProtKB">
        <authorList>
            <consortium name="Ensembl"/>
        </authorList>
    </citation>
    <scope>IDENTIFICATION</scope>
</reference>
<evidence type="ECO:0000256" key="2">
    <source>
        <dbReference type="ARBA" id="ARBA00007277"/>
    </source>
</evidence>
<dbReference type="Pfam" id="PF03009">
    <property type="entry name" value="GDPD"/>
    <property type="match status" value="1"/>
</dbReference>
<reference evidence="10" key="2">
    <citation type="submission" date="2025-09" db="UniProtKB">
        <authorList>
            <consortium name="Ensembl"/>
        </authorList>
    </citation>
    <scope>IDENTIFICATION</scope>
</reference>
<dbReference type="AlphaFoldDB" id="A0A8C7FGA7"/>
<feature type="transmembrane region" description="Helical" evidence="8">
    <location>
        <begin position="116"/>
        <end position="135"/>
    </location>
</feature>
<keyword evidence="6 8" id="KW-0472">Membrane</keyword>
<keyword evidence="4" id="KW-0378">Hydrolase</keyword>
<dbReference type="PANTHER" id="PTHR23344:SF13">
    <property type="entry name" value="GLYCEROPHOSPHODIESTER PHOSPHODIESTERASE DOMAIN-CONTAINING PROTEIN 4"/>
    <property type="match status" value="1"/>
</dbReference>
<dbReference type="GO" id="GO:0008889">
    <property type="term" value="F:glycerophosphodiester phosphodiesterase activity"/>
    <property type="evidence" value="ECO:0007669"/>
    <property type="project" value="TreeGrafter"/>
</dbReference>